<evidence type="ECO:0000259" key="2">
    <source>
        <dbReference type="PROSITE" id="PS50234"/>
    </source>
</evidence>
<sequence>MSSFDTQKFLRNNTGSIAIFTVFVLSCSLVAILMAIELSHIFFVKTELNAILNHSLMYTAQHVVMDSYNGKSTDIHHVWENDFRKELQESGFEQDVDDVVRSTSLNIIAGSGKHDYNISATSKYKIPFKIYNAIHQGGHYGYTIMLLTRSVVIDHDFEGIDMMIVLDVSDSMTDHMSWFDFFTNNRTRLYVAKRSINELLNKISLIPDVNNVVRSGMVTFDSSIKQTFPLAWGIKNLQKGIENIKIGMATNSTYALKYAYDTIFSDKELHAHQTKKRSEYKKYIIFVTDGSNTRPQNDIDSLYYCNKAKKEGAMIYAIGIQTTDRANNFLWACSSPNGYHRIEYSKSMYDLFSNIGKDMNKKRLWYNR</sequence>
<dbReference type="Pfam" id="PF00092">
    <property type="entry name" value="VWA"/>
    <property type="match status" value="1"/>
</dbReference>
<comment type="caution">
    <text evidence="3">The sequence shown here is derived from an EMBL/GenBank/DDBJ whole genome shotgun (WGS) entry which is preliminary data.</text>
</comment>
<dbReference type="EMBL" id="LVWB01000003">
    <property type="protein sequence ID" value="ONI60245.1"/>
    <property type="molecule type" value="Genomic_DNA"/>
</dbReference>
<dbReference type="OrthoDB" id="8273627at2"/>
<keyword evidence="1" id="KW-0472">Membrane</keyword>
<dbReference type="Gene3D" id="3.40.50.410">
    <property type="entry name" value="von Willebrand factor, type A domain"/>
    <property type="match status" value="1"/>
</dbReference>
<dbReference type="InterPro" id="IPR002035">
    <property type="entry name" value="VWF_A"/>
</dbReference>
<keyword evidence="1" id="KW-0812">Transmembrane</keyword>
<dbReference type="RefSeq" id="WP_076970544.1">
    <property type="nucleotide sequence ID" value="NZ_LVWB01000003.1"/>
</dbReference>
<feature type="transmembrane region" description="Helical" evidence="1">
    <location>
        <begin position="15"/>
        <end position="36"/>
    </location>
</feature>
<proteinExistence type="predicted"/>
<dbReference type="AlphaFoldDB" id="A0A1V2N9B9"/>
<keyword evidence="1" id="KW-1133">Transmembrane helix</keyword>
<dbReference type="InterPro" id="IPR050525">
    <property type="entry name" value="ECM_Assembly_Org"/>
</dbReference>
<protein>
    <recommendedName>
        <fullName evidence="2">VWFA domain-containing protein</fullName>
    </recommendedName>
</protein>
<organism evidence="3 4">
    <name type="scientific">Candidatus Liberibacter solanacearum</name>
    <dbReference type="NCBI Taxonomy" id="556287"/>
    <lineage>
        <taxon>Bacteria</taxon>
        <taxon>Pseudomonadati</taxon>
        <taxon>Pseudomonadota</taxon>
        <taxon>Alphaproteobacteria</taxon>
        <taxon>Hyphomicrobiales</taxon>
        <taxon>Rhizobiaceae</taxon>
        <taxon>Liberibacter</taxon>
    </lineage>
</organism>
<feature type="domain" description="VWFA" evidence="2">
    <location>
        <begin position="161"/>
        <end position="355"/>
    </location>
</feature>
<dbReference type="PANTHER" id="PTHR24020:SF18">
    <property type="entry name" value="COLLAGEN ALPHA-1(VI) CHAIN"/>
    <property type="match status" value="1"/>
</dbReference>
<dbReference type="Proteomes" id="UP000189542">
    <property type="component" value="Unassembled WGS sequence"/>
</dbReference>
<evidence type="ECO:0000256" key="1">
    <source>
        <dbReference type="SAM" id="Phobius"/>
    </source>
</evidence>
<accession>A0A1V2N9B9</accession>
<dbReference type="PROSITE" id="PS50234">
    <property type="entry name" value="VWFA"/>
    <property type="match status" value="1"/>
</dbReference>
<dbReference type="SUPFAM" id="SSF53300">
    <property type="entry name" value="vWA-like"/>
    <property type="match status" value="1"/>
</dbReference>
<dbReference type="PANTHER" id="PTHR24020">
    <property type="entry name" value="COLLAGEN ALPHA"/>
    <property type="match status" value="1"/>
</dbReference>
<reference evidence="3 4" key="1">
    <citation type="journal article" date="2017" name="PLoS ONE">
        <title>Genomic sequence of 'Candidatus Liberibacter solanacearum' haplotype C and its comparison with haplotype A and B genomes.</title>
        <authorList>
            <person name="Wang J."/>
            <person name="Haapalainen M."/>
            <person name="Schott T."/>
            <person name="Thompson S.M."/>
            <person name="Smith G.R."/>
            <person name="Nissinen A.I."/>
            <person name="Pirhonen M."/>
        </authorList>
    </citation>
    <scope>NUCLEOTIDE SEQUENCE [LARGE SCALE GENOMIC DNA]</scope>
    <source>
        <strain evidence="3 4">FIN111</strain>
    </source>
</reference>
<dbReference type="SMART" id="SM00327">
    <property type="entry name" value="VWA"/>
    <property type="match status" value="1"/>
</dbReference>
<evidence type="ECO:0000313" key="3">
    <source>
        <dbReference type="EMBL" id="ONI60245.1"/>
    </source>
</evidence>
<name>A0A1V2N9B9_9HYPH</name>
<dbReference type="CDD" id="cd00198">
    <property type="entry name" value="vWFA"/>
    <property type="match status" value="1"/>
</dbReference>
<dbReference type="GO" id="GO:0005615">
    <property type="term" value="C:extracellular space"/>
    <property type="evidence" value="ECO:0007669"/>
    <property type="project" value="TreeGrafter"/>
</dbReference>
<gene>
    <name evidence="3" type="ORF">AYO25_00890</name>
</gene>
<evidence type="ECO:0000313" key="4">
    <source>
        <dbReference type="Proteomes" id="UP000189542"/>
    </source>
</evidence>
<dbReference type="InterPro" id="IPR036465">
    <property type="entry name" value="vWFA_dom_sf"/>
</dbReference>